<sequence length="246" mass="26034">MSALGIPHSPCPSAVPTCPRRELSALQAVPSKTLKVNTAIRASTTPIASDHHRPAVQTSISTPPKNIPSPAMSGRPSTAPPVMLRDSINNCQRLSATLLPDDWDDTTPSAIQRRESGTLAASSVRNRSTRGVTSAPAAAPSQDNPKPERYYQSKEETSSPATTSESQAAQPPTLTPASAPSFPRRAMSDSPYPVPSLPRTTLVPMPISPSDDIASARPVLRVASNPSRERLLSPSSRTFSHANGVH</sequence>
<protein>
    <submittedName>
        <fullName evidence="2">Uncharacterized protein</fullName>
    </submittedName>
</protein>
<dbReference type="InParanoid" id="A0A177CXM3"/>
<feature type="compositionally biased region" description="Basic and acidic residues" evidence="1">
    <location>
        <begin position="145"/>
        <end position="157"/>
    </location>
</feature>
<feature type="region of interest" description="Disordered" evidence="1">
    <location>
        <begin position="47"/>
        <end position="84"/>
    </location>
</feature>
<feature type="region of interest" description="Disordered" evidence="1">
    <location>
        <begin position="99"/>
        <end position="246"/>
    </location>
</feature>
<dbReference type="RefSeq" id="XP_018042316.1">
    <property type="nucleotide sequence ID" value="XM_018186931.1"/>
</dbReference>
<accession>A0A177CXM3</accession>
<evidence type="ECO:0000256" key="1">
    <source>
        <dbReference type="SAM" id="MobiDB-lite"/>
    </source>
</evidence>
<dbReference type="Proteomes" id="UP000077069">
    <property type="component" value="Unassembled WGS sequence"/>
</dbReference>
<name>A0A177CXM3_9PLEO</name>
<keyword evidence="3" id="KW-1185">Reference proteome</keyword>
<reference evidence="2 3" key="1">
    <citation type="submission" date="2016-05" db="EMBL/GenBank/DDBJ databases">
        <title>Comparative analysis of secretome profiles of manganese(II)-oxidizing ascomycete fungi.</title>
        <authorList>
            <consortium name="DOE Joint Genome Institute"/>
            <person name="Zeiner C.A."/>
            <person name="Purvine S.O."/>
            <person name="Zink E.M."/>
            <person name="Wu S."/>
            <person name="Pasa-Tolic L."/>
            <person name="Chaput D.L."/>
            <person name="Haridas S."/>
            <person name="Grigoriev I.V."/>
            <person name="Santelli C.M."/>
            <person name="Hansel C.M."/>
        </authorList>
    </citation>
    <scope>NUCLEOTIDE SEQUENCE [LARGE SCALE GENOMIC DNA]</scope>
    <source>
        <strain evidence="2 3">AP3s5-JAC2a</strain>
    </source>
</reference>
<feature type="compositionally biased region" description="Polar residues" evidence="1">
    <location>
        <begin position="119"/>
        <end position="132"/>
    </location>
</feature>
<proteinExistence type="predicted"/>
<dbReference type="EMBL" id="KV441548">
    <property type="protein sequence ID" value="OAG11951.1"/>
    <property type="molecule type" value="Genomic_DNA"/>
</dbReference>
<organism evidence="2 3">
    <name type="scientific">Paraphaeosphaeria sporulosa</name>
    <dbReference type="NCBI Taxonomy" id="1460663"/>
    <lineage>
        <taxon>Eukaryota</taxon>
        <taxon>Fungi</taxon>
        <taxon>Dikarya</taxon>
        <taxon>Ascomycota</taxon>
        <taxon>Pezizomycotina</taxon>
        <taxon>Dothideomycetes</taxon>
        <taxon>Pleosporomycetidae</taxon>
        <taxon>Pleosporales</taxon>
        <taxon>Massarineae</taxon>
        <taxon>Didymosphaeriaceae</taxon>
        <taxon>Paraphaeosphaeria</taxon>
    </lineage>
</organism>
<feature type="compositionally biased region" description="Low complexity" evidence="1">
    <location>
        <begin position="158"/>
        <end position="169"/>
    </location>
</feature>
<dbReference type="GeneID" id="28770417"/>
<dbReference type="AlphaFoldDB" id="A0A177CXM3"/>
<gene>
    <name evidence="2" type="ORF">CC84DRAFT_62467</name>
</gene>
<evidence type="ECO:0000313" key="2">
    <source>
        <dbReference type="EMBL" id="OAG11951.1"/>
    </source>
</evidence>
<evidence type="ECO:0000313" key="3">
    <source>
        <dbReference type="Proteomes" id="UP000077069"/>
    </source>
</evidence>